<organism evidence="1 2">
    <name type="scientific">Acer negundo</name>
    <name type="common">Box elder</name>
    <dbReference type="NCBI Taxonomy" id="4023"/>
    <lineage>
        <taxon>Eukaryota</taxon>
        <taxon>Viridiplantae</taxon>
        <taxon>Streptophyta</taxon>
        <taxon>Embryophyta</taxon>
        <taxon>Tracheophyta</taxon>
        <taxon>Spermatophyta</taxon>
        <taxon>Magnoliopsida</taxon>
        <taxon>eudicotyledons</taxon>
        <taxon>Gunneridae</taxon>
        <taxon>Pentapetalae</taxon>
        <taxon>rosids</taxon>
        <taxon>malvids</taxon>
        <taxon>Sapindales</taxon>
        <taxon>Sapindaceae</taxon>
        <taxon>Hippocastanoideae</taxon>
        <taxon>Acereae</taxon>
        <taxon>Acer</taxon>
    </lineage>
</organism>
<comment type="caution">
    <text evidence="1">The sequence shown here is derived from an EMBL/GenBank/DDBJ whole genome shotgun (WGS) entry which is preliminary data.</text>
</comment>
<dbReference type="EMBL" id="JAJSOW010000003">
    <property type="protein sequence ID" value="KAI9196467.1"/>
    <property type="molecule type" value="Genomic_DNA"/>
</dbReference>
<gene>
    <name evidence="1" type="ORF">LWI28_024241</name>
</gene>
<evidence type="ECO:0000313" key="1">
    <source>
        <dbReference type="EMBL" id="KAI9196467.1"/>
    </source>
</evidence>
<protein>
    <submittedName>
        <fullName evidence="1">Uncharacterized protein</fullName>
    </submittedName>
</protein>
<keyword evidence="2" id="KW-1185">Reference proteome</keyword>
<accession>A0AAD5P306</accession>
<dbReference type="AlphaFoldDB" id="A0AAD5P306"/>
<reference evidence="1" key="2">
    <citation type="submission" date="2023-02" db="EMBL/GenBank/DDBJ databases">
        <authorList>
            <person name="Swenson N.G."/>
            <person name="Wegrzyn J.L."/>
            <person name="Mcevoy S.L."/>
        </authorList>
    </citation>
    <scope>NUCLEOTIDE SEQUENCE</scope>
    <source>
        <strain evidence="1">91603</strain>
        <tissue evidence="1">Leaf</tissue>
    </source>
</reference>
<dbReference type="Proteomes" id="UP001064489">
    <property type="component" value="Chromosome 1"/>
</dbReference>
<proteinExistence type="predicted"/>
<evidence type="ECO:0000313" key="2">
    <source>
        <dbReference type="Proteomes" id="UP001064489"/>
    </source>
</evidence>
<sequence>MHNGLFPKPAIDISRLAVKPSSKGHCRLQVCCHHPDQKLQKVTENKTQRLSKAYVSPSLVAFPLVFCLGCDFALEDLLRWDYSKRTILLALVEPSKQGAPLSSGQGRFQEELEKQVFHLFTNSFKE</sequence>
<reference evidence="1" key="1">
    <citation type="journal article" date="2022" name="Plant J.">
        <title>Strategies of tolerance reflected in two North American maple genomes.</title>
        <authorList>
            <person name="McEvoy S.L."/>
            <person name="Sezen U.U."/>
            <person name="Trouern-Trend A."/>
            <person name="McMahon S.M."/>
            <person name="Schaberg P.G."/>
            <person name="Yang J."/>
            <person name="Wegrzyn J.L."/>
            <person name="Swenson N.G."/>
        </authorList>
    </citation>
    <scope>NUCLEOTIDE SEQUENCE</scope>
    <source>
        <strain evidence="1">91603</strain>
    </source>
</reference>
<name>A0AAD5P306_ACENE</name>